<keyword evidence="4" id="KW-1185">Reference proteome</keyword>
<feature type="compositionally biased region" description="Low complexity" evidence="1">
    <location>
        <begin position="167"/>
        <end position="179"/>
    </location>
</feature>
<feature type="transmembrane region" description="Helical" evidence="2">
    <location>
        <begin position="72"/>
        <end position="96"/>
    </location>
</feature>
<feature type="compositionally biased region" description="Polar residues" evidence="1">
    <location>
        <begin position="138"/>
        <end position="152"/>
    </location>
</feature>
<name>A0A4R2IGJ9_9ACTN</name>
<dbReference type="AlphaFoldDB" id="A0A4R2IGJ9"/>
<comment type="caution">
    <text evidence="3">The sequence shown here is derived from an EMBL/GenBank/DDBJ whole genome shotgun (WGS) entry which is preliminary data.</text>
</comment>
<evidence type="ECO:0000256" key="1">
    <source>
        <dbReference type="SAM" id="MobiDB-lite"/>
    </source>
</evidence>
<sequence>MIGGDGGKSLKRFVVPPTWPSPPRRHWVPPKTWHPDPSWPPPPPGWRFWVDGKGNPVRGPVGRYGGPSRRAVYAGAGALMLFLGVNFWALSAIGMFGGDSGDRTAIHFADDSTTPSATPTPVVPPKTTQHTSAPPPVQKSTVTPSRKPTQQPTKRRTTAQSDDRAQSTPTKPSATATKTIRPPRPTTSTPPSRDELLREYCLQQGWDPEYCDPDNWPSGPPPEGP</sequence>
<dbReference type="EMBL" id="SLWR01000012">
    <property type="protein sequence ID" value="TCO43537.1"/>
    <property type="molecule type" value="Genomic_DNA"/>
</dbReference>
<organism evidence="3 4">
    <name type="scientific">Kribbella antiqua</name>
    <dbReference type="NCBI Taxonomy" id="2512217"/>
    <lineage>
        <taxon>Bacteria</taxon>
        <taxon>Bacillati</taxon>
        <taxon>Actinomycetota</taxon>
        <taxon>Actinomycetes</taxon>
        <taxon>Propionibacteriales</taxon>
        <taxon>Kribbellaceae</taxon>
        <taxon>Kribbella</taxon>
    </lineage>
</organism>
<gene>
    <name evidence="3" type="ORF">EV646_112113</name>
</gene>
<feature type="region of interest" description="Disordered" evidence="1">
    <location>
        <begin position="107"/>
        <end position="225"/>
    </location>
</feature>
<dbReference type="Proteomes" id="UP000295573">
    <property type="component" value="Unassembled WGS sequence"/>
</dbReference>
<keyword evidence="2" id="KW-0472">Membrane</keyword>
<proteinExistence type="predicted"/>
<evidence type="ECO:0000313" key="3">
    <source>
        <dbReference type="EMBL" id="TCO43537.1"/>
    </source>
</evidence>
<feature type="region of interest" description="Disordered" evidence="1">
    <location>
        <begin position="1"/>
        <end position="25"/>
    </location>
</feature>
<protein>
    <submittedName>
        <fullName evidence="3">Uncharacterized protein</fullName>
    </submittedName>
</protein>
<accession>A0A4R2IGJ9</accession>
<evidence type="ECO:0000256" key="2">
    <source>
        <dbReference type="SAM" id="Phobius"/>
    </source>
</evidence>
<keyword evidence="2" id="KW-0812">Transmembrane</keyword>
<dbReference type="OrthoDB" id="3830902at2"/>
<dbReference type="RefSeq" id="WP_132154795.1">
    <property type="nucleotide sequence ID" value="NZ_SLWR01000012.1"/>
</dbReference>
<evidence type="ECO:0000313" key="4">
    <source>
        <dbReference type="Proteomes" id="UP000295573"/>
    </source>
</evidence>
<feature type="compositionally biased region" description="Low complexity" evidence="1">
    <location>
        <begin position="111"/>
        <end position="128"/>
    </location>
</feature>
<keyword evidence="2" id="KW-1133">Transmembrane helix</keyword>
<reference evidence="3 4" key="1">
    <citation type="journal article" date="2015" name="Stand. Genomic Sci.">
        <title>Genomic Encyclopedia of Bacterial and Archaeal Type Strains, Phase III: the genomes of soil and plant-associated and newly described type strains.</title>
        <authorList>
            <person name="Whitman W.B."/>
            <person name="Woyke T."/>
            <person name="Klenk H.P."/>
            <person name="Zhou Y."/>
            <person name="Lilburn T.G."/>
            <person name="Beck B.J."/>
            <person name="De Vos P."/>
            <person name="Vandamme P."/>
            <person name="Eisen J.A."/>
            <person name="Garrity G."/>
            <person name="Hugenholtz P."/>
            <person name="Kyrpides N.C."/>
        </authorList>
    </citation>
    <scope>NUCLEOTIDE SEQUENCE [LARGE SCALE GENOMIC DNA]</scope>
    <source>
        <strain evidence="3 4">VKM Ac-2541</strain>
    </source>
</reference>